<sequence length="452" mass="49741">MSVHPAGSNHGGFAPRPPLPLPALAGGSVTGDEVPVRLDQLLPEPRQVEPHVLPVQVHLLGHVPAAPRHALGVRQHGVARRVLARQRALLRADLVLHVPQPEPPGGGAVVLVRRPVHAQRHHLHEHLPGTHEQEVRHRRAVHAHHRVAPVQLTVDLAHLRVPLRLHHAHIEPDLCGEGLQLRLVLDHAGGRRARHDRQPRALLSRDHQGELSCAALLLAGGAPLHALQVLDAGPVRVVQEPPEVADAPAAGGLGRVHGQLAVDAEPRDHLREAVDALVGREVDRRERRQTGHHVAVLGDPPVVVLQDHEHHAPLQVPRRHEHREEPVVELVVHVARVPARRQQHRRHVVPHVAPRRVAGGHAPEPHLVDPLHHVRLPLARVRPYPLLLFLSRHRSGGRHDLERLARRVHAYVAAREAHVRALGSPVAAQSVVAHDSSAWGALLLRGRRRRLG</sequence>
<accession>A0ACD5YSR6</accession>
<protein>
    <submittedName>
        <fullName evidence="1">Uncharacterized protein</fullName>
    </submittedName>
</protein>
<proteinExistence type="predicted"/>
<evidence type="ECO:0000313" key="1">
    <source>
        <dbReference type="EnsemblPlants" id="AVESA.00010b.r2.6AG1061300.1.CDS.1"/>
    </source>
</evidence>
<dbReference type="EnsemblPlants" id="AVESA.00010b.r2.6AG1061300.1">
    <property type="protein sequence ID" value="AVESA.00010b.r2.6AG1061300.1.CDS.1"/>
    <property type="gene ID" value="AVESA.00010b.r2.6AG1061300"/>
</dbReference>
<evidence type="ECO:0000313" key="2">
    <source>
        <dbReference type="Proteomes" id="UP001732700"/>
    </source>
</evidence>
<reference evidence="1" key="1">
    <citation type="submission" date="2021-05" db="EMBL/GenBank/DDBJ databases">
        <authorList>
            <person name="Scholz U."/>
            <person name="Mascher M."/>
            <person name="Fiebig A."/>
        </authorList>
    </citation>
    <scope>NUCLEOTIDE SEQUENCE [LARGE SCALE GENOMIC DNA]</scope>
</reference>
<keyword evidence="2" id="KW-1185">Reference proteome</keyword>
<organism evidence="1 2">
    <name type="scientific">Avena sativa</name>
    <name type="common">Oat</name>
    <dbReference type="NCBI Taxonomy" id="4498"/>
    <lineage>
        <taxon>Eukaryota</taxon>
        <taxon>Viridiplantae</taxon>
        <taxon>Streptophyta</taxon>
        <taxon>Embryophyta</taxon>
        <taxon>Tracheophyta</taxon>
        <taxon>Spermatophyta</taxon>
        <taxon>Magnoliopsida</taxon>
        <taxon>Liliopsida</taxon>
        <taxon>Poales</taxon>
        <taxon>Poaceae</taxon>
        <taxon>BOP clade</taxon>
        <taxon>Pooideae</taxon>
        <taxon>Poodae</taxon>
        <taxon>Poeae</taxon>
        <taxon>Poeae Chloroplast Group 1 (Aveneae type)</taxon>
        <taxon>Aveninae</taxon>
        <taxon>Avena</taxon>
    </lineage>
</organism>
<name>A0ACD5YSR6_AVESA</name>
<reference evidence="1" key="2">
    <citation type="submission" date="2025-09" db="UniProtKB">
        <authorList>
            <consortium name="EnsemblPlants"/>
        </authorList>
    </citation>
    <scope>IDENTIFICATION</scope>
</reference>
<dbReference type="Proteomes" id="UP001732700">
    <property type="component" value="Chromosome 6A"/>
</dbReference>